<feature type="domain" description="Nrap protein" evidence="2">
    <location>
        <begin position="18"/>
        <end position="157"/>
    </location>
</feature>
<dbReference type="AlphaFoldDB" id="A0A2I0T9W6"/>
<keyword evidence="4" id="KW-1185">Reference proteome</keyword>
<keyword evidence="1" id="KW-0694">RNA-binding</keyword>
<reference evidence="4" key="1">
    <citation type="submission" date="2017-11" db="EMBL/GenBank/DDBJ databases">
        <authorList>
            <person name="Lima N.C."/>
            <person name="Parody-Merino A.M."/>
            <person name="Battley P.F."/>
            <person name="Fidler A.E."/>
            <person name="Prosdocimi F."/>
        </authorList>
    </citation>
    <scope>NUCLEOTIDE SEQUENCE [LARGE SCALE GENOMIC DNA]</scope>
</reference>
<evidence type="ECO:0000259" key="2">
    <source>
        <dbReference type="Pfam" id="PF17406"/>
    </source>
</evidence>
<proteinExistence type="inferred from homology"/>
<protein>
    <recommendedName>
        <fullName evidence="1">Nucleolar protein 6</fullName>
    </recommendedName>
</protein>
<reference evidence="4" key="2">
    <citation type="submission" date="2017-12" db="EMBL/GenBank/DDBJ databases">
        <title>Genome sequence of the Bar-tailed Godwit (Limosa lapponica baueri).</title>
        <authorList>
            <person name="Lima N.C.B."/>
            <person name="Parody-Merino A.M."/>
            <person name="Battley P.F."/>
            <person name="Fidler A.E."/>
            <person name="Prosdocimi F."/>
        </authorList>
    </citation>
    <scope>NUCLEOTIDE SEQUENCE [LARGE SCALE GENOMIC DNA]</scope>
</reference>
<organism evidence="3 4">
    <name type="scientific">Limosa lapponica baueri</name>
    <dbReference type="NCBI Taxonomy" id="1758121"/>
    <lineage>
        <taxon>Eukaryota</taxon>
        <taxon>Metazoa</taxon>
        <taxon>Chordata</taxon>
        <taxon>Craniata</taxon>
        <taxon>Vertebrata</taxon>
        <taxon>Euteleostomi</taxon>
        <taxon>Archelosauria</taxon>
        <taxon>Archosauria</taxon>
        <taxon>Dinosauria</taxon>
        <taxon>Saurischia</taxon>
        <taxon>Theropoda</taxon>
        <taxon>Coelurosauria</taxon>
        <taxon>Aves</taxon>
        <taxon>Neognathae</taxon>
        <taxon>Neoaves</taxon>
        <taxon>Charadriiformes</taxon>
        <taxon>Scolopacidae</taxon>
        <taxon>Limosa</taxon>
    </lineage>
</organism>
<dbReference type="Pfam" id="PF17406">
    <property type="entry name" value="Nrap_D5"/>
    <property type="match status" value="1"/>
</dbReference>
<comment type="subcellular location">
    <subcellularLocation>
        <location evidence="1">Nucleus</location>
        <location evidence="1">Nucleolus</location>
    </subcellularLocation>
</comment>
<sequence>MEIFDDWTVDSFQVLLMTVKLMLRAFDHVFLHADIPESSICYTVALLESVIRTGSLEVQFLCFFNLLATFDWKNNPLTVNLNAGLTNANCTEIKNNFESACSCLLVMFVDTPKEWWSSMWTQERPSAQILQLLFMLASESLQALEEQLTDLFNSQDVKATPWGVNTRGYRLWQSILVFGDDQWDVLGGFRLVAMCGSPG</sequence>
<dbReference type="PANTHER" id="PTHR17972">
    <property type="entry name" value="NUCLEOLAR RNA-ASSOCIATED PROTEIN"/>
    <property type="match status" value="1"/>
</dbReference>
<name>A0A2I0T9W6_LIMLA</name>
<dbReference type="GO" id="GO:0034456">
    <property type="term" value="C:UTP-C complex"/>
    <property type="evidence" value="ECO:0007669"/>
    <property type="project" value="TreeGrafter"/>
</dbReference>
<dbReference type="InterPro" id="IPR005554">
    <property type="entry name" value="NOL6/Upt22"/>
</dbReference>
<dbReference type="PANTHER" id="PTHR17972:SF0">
    <property type="entry name" value="NUCLEOLAR PROTEIN 6"/>
    <property type="match status" value="1"/>
</dbReference>
<dbReference type="Proteomes" id="UP000233556">
    <property type="component" value="Unassembled WGS sequence"/>
</dbReference>
<comment type="similarity">
    <text evidence="1">Belongs to the NRAP family.</text>
</comment>
<dbReference type="GO" id="GO:0032545">
    <property type="term" value="C:CURI complex"/>
    <property type="evidence" value="ECO:0007669"/>
    <property type="project" value="TreeGrafter"/>
</dbReference>
<dbReference type="GO" id="GO:0032040">
    <property type="term" value="C:small-subunit processome"/>
    <property type="evidence" value="ECO:0007669"/>
    <property type="project" value="TreeGrafter"/>
</dbReference>
<evidence type="ECO:0000256" key="1">
    <source>
        <dbReference type="RuleBase" id="RU364032"/>
    </source>
</evidence>
<dbReference type="GO" id="GO:0006409">
    <property type="term" value="P:tRNA export from nucleus"/>
    <property type="evidence" value="ECO:0007669"/>
    <property type="project" value="TreeGrafter"/>
</dbReference>
<gene>
    <name evidence="3" type="ORF">llap_19105</name>
</gene>
<accession>A0A2I0T9W6</accession>
<dbReference type="InterPro" id="IPR035370">
    <property type="entry name" value="Nrap_D5"/>
</dbReference>
<dbReference type="GO" id="GO:0003723">
    <property type="term" value="F:RNA binding"/>
    <property type="evidence" value="ECO:0007669"/>
    <property type="project" value="UniProtKB-KW"/>
</dbReference>
<evidence type="ECO:0000313" key="4">
    <source>
        <dbReference type="Proteomes" id="UP000233556"/>
    </source>
</evidence>
<evidence type="ECO:0000313" key="3">
    <source>
        <dbReference type="EMBL" id="PKU30591.1"/>
    </source>
</evidence>
<keyword evidence="1" id="KW-0539">Nucleus</keyword>
<dbReference type="EMBL" id="KZ514378">
    <property type="protein sequence ID" value="PKU30591.1"/>
    <property type="molecule type" value="Genomic_DNA"/>
</dbReference>
<dbReference type="OrthoDB" id="10629143at2759"/>
<dbReference type="GO" id="GO:0006364">
    <property type="term" value="P:rRNA processing"/>
    <property type="evidence" value="ECO:0007669"/>
    <property type="project" value="TreeGrafter"/>
</dbReference>